<dbReference type="Proteomes" id="UP000009273">
    <property type="component" value="Segment"/>
</dbReference>
<gene>
    <name evidence="1" type="primary">497</name>
    <name evidence="1" type="ORF">G_497</name>
</gene>
<keyword evidence="2" id="KW-1185">Reference proteome</keyword>
<evidence type="ECO:0000313" key="1">
    <source>
        <dbReference type="EMBL" id="AEO93755.1"/>
    </source>
</evidence>
<name>G3MAN8_9CAUD</name>
<dbReference type="RefSeq" id="YP_009015800.1">
    <property type="nucleotide sequence ID" value="NC_023719.1"/>
</dbReference>
<evidence type="ECO:0000313" key="2">
    <source>
        <dbReference type="Proteomes" id="UP000009273"/>
    </source>
</evidence>
<organism evidence="1 2">
    <name type="scientific">Bacillus phage G</name>
    <dbReference type="NCBI Taxonomy" id="2884420"/>
    <lineage>
        <taxon>Viruses</taxon>
        <taxon>Duplodnaviria</taxon>
        <taxon>Heunggongvirae</taxon>
        <taxon>Uroviricota</taxon>
        <taxon>Caudoviricetes</taxon>
        <taxon>Donellivirus</taxon>
        <taxon>Donellivirus gee</taxon>
    </lineage>
</organism>
<dbReference type="GeneID" id="18563711"/>
<reference evidence="1 2" key="1">
    <citation type="submission" date="2011-09" db="EMBL/GenBank/DDBJ databases">
        <authorList>
            <person name="Pope W.H."/>
            <person name="Pedulla M.L."/>
            <person name="Ford M.E."/>
            <person name="Peebles C.L."/>
            <person name="Hatfull G.H."/>
            <person name="Hendrix R.W."/>
        </authorList>
    </citation>
    <scope>NUCLEOTIDE SEQUENCE [LARGE SCALE GENOMIC DNA]</scope>
    <source>
        <strain evidence="1">G</strain>
    </source>
</reference>
<protein>
    <submittedName>
        <fullName evidence="1">Gp497</fullName>
    </submittedName>
</protein>
<dbReference type="KEGG" id="vg:18563711"/>
<proteinExistence type="predicted"/>
<sequence length="140" mass="16527">MSMKLIQEAKEFFESYELANVMFDEKSIIVSIFEATSRSVLQVKITEKTGKNFISRSVETNMFCDIKIDRSIVKMNFKYKETKISKEFIDVINSLKKNDYVIKYIGNIAYITIIDPRVEEIVKIFMELEPHCKRYSNQRV</sequence>
<dbReference type="EMBL" id="JN638751">
    <property type="protein sequence ID" value="AEO93755.1"/>
    <property type="molecule type" value="Genomic_DNA"/>
</dbReference>
<accession>G3MAN8</accession>